<dbReference type="Pfam" id="PF13396">
    <property type="entry name" value="PLDc_N"/>
    <property type="match status" value="1"/>
</dbReference>
<dbReference type="GO" id="GO:0032049">
    <property type="term" value="P:cardiolipin biosynthetic process"/>
    <property type="evidence" value="ECO:0007669"/>
    <property type="project" value="UniProtKB-UniRule"/>
</dbReference>
<evidence type="ECO:0000256" key="9">
    <source>
        <dbReference type="ARBA" id="ARBA00023136"/>
    </source>
</evidence>
<evidence type="ECO:0000256" key="8">
    <source>
        <dbReference type="ARBA" id="ARBA00023098"/>
    </source>
</evidence>
<organism evidence="15 16">
    <name type="scientific">Fulvivirga sedimenti</name>
    <dbReference type="NCBI Taxonomy" id="2879465"/>
    <lineage>
        <taxon>Bacteria</taxon>
        <taxon>Pseudomonadati</taxon>
        <taxon>Bacteroidota</taxon>
        <taxon>Cytophagia</taxon>
        <taxon>Cytophagales</taxon>
        <taxon>Fulvivirgaceae</taxon>
        <taxon>Fulvivirga</taxon>
    </lineage>
</organism>
<evidence type="ECO:0000256" key="1">
    <source>
        <dbReference type="ARBA" id="ARBA00004651"/>
    </source>
</evidence>
<keyword evidence="16" id="KW-1185">Reference proteome</keyword>
<dbReference type="InterPro" id="IPR022924">
    <property type="entry name" value="Cardiolipin_synthase"/>
</dbReference>
<evidence type="ECO:0000256" key="13">
    <source>
        <dbReference type="SAM" id="Phobius"/>
    </source>
</evidence>
<proteinExistence type="predicted"/>
<dbReference type="NCBIfam" id="TIGR04265">
    <property type="entry name" value="bac_cardiolipin"/>
    <property type="match status" value="1"/>
</dbReference>
<dbReference type="Gene3D" id="3.30.870.10">
    <property type="entry name" value="Endonuclease Chain A"/>
    <property type="match status" value="2"/>
</dbReference>
<dbReference type="AlphaFoldDB" id="A0A9X1HJY5"/>
<evidence type="ECO:0000256" key="2">
    <source>
        <dbReference type="ARBA" id="ARBA00022475"/>
    </source>
</evidence>
<sequence length="487" mass="55605">MEILLISIYVLVLIYTIGKILLDTQSTSKTLAYILLIIIIPFLGIFFYYAFGINYRHQRAISQGAAAEESFEKAYSREVRDDTQALIRNHHNEIAHFEPLVHFLEGLGKEHLSKNKFELLVNGEIKFPEVLASLKKARHSIHLEYYDWENDTRGNQIKEILLQKVKEGVEVRALYDDYASRGIRKNIIRELKNGGVSIHPKIRVKLNRFANRMNHRDHRKIIIIDGKVGFVGGINISDRYDNSIDTGLYWRDTHVKVTGPLAGSLQRHFIVSYNSSIADNKDQTEILDFRKEFFPEVDIDSSEGIAALGQIVAGGPIYPKSNIMLSYMHIFTLAREKLYVTNPYFIPSESIMNSLIQAAVAGLDVRLMVPEKSDSATVGAAASFYFTELLKAGVRIFLYKKGFVHAKTVVADSRLSVIGTANMDIRSFDLNFEIMSVIYGKEFAKNFEEVFHQDLTECREITLDEWQNISIFRQLKYAIARLVSSFL</sequence>
<protein>
    <recommendedName>
        <fullName evidence="12">Cardiolipin synthase</fullName>
        <ecNumber evidence="12">2.7.8.-</ecNumber>
    </recommendedName>
</protein>
<dbReference type="Pfam" id="PF13091">
    <property type="entry name" value="PLDc_2"/>
    <property type="match status" value="2"/>
</dbReference>
<feature type="domain" description="PLD phosphodiesterase" evidence="14">
    <location>
        <begin position="400"/>
        <end position="427"/>
    </location>
</feature>
<evidence type="ECO:0000256" key="3">
    <source>
        <dbReference type="ARBA" id="ARBA00022516"/>
    </source>
</evidence>
<dbReference type="RefSeq" id="WP_225696587.1">
    <property type="nucleotide sequence ID" value="NZ_JAIXNE010000001.1"/>
</dbReference>
<dbReference type="Proteomes" id="UP001139409">
    <property type="component" value="Unassembled WGS sequence"/>
</dbReference>
<dbReference type="InterPro" id="IPR001736">
    <property type="entry name" value="PLipase_D/transphosphatidylase"/>
</dbReference>
<keyword evidence="4" id="KW-0808">Transferase</keyword>
<evidence type="ECO:0000256" key="5">
    <source>
        <dbReference type="ARBA" id="ARBA00022692"/>
    </source>
</evidence>
<dbReference type="SUPFAM" id="SSF56024">
    <property type="entry name" value="Phospholipase D/nuclease"/>
    <property type="match status" value="2"/>
</dbReference>
<evidence type="ECO:0000256" key="12">
    <source>
        <dbReference type="NCBIfam" id="TIGR04265"/>
    </source>
</evidence>
<keyword evidence="5 13" id="KW-0812">Transmembrane</keyword>
<evidence type="ECO:0000256" key="4">
    <source>
        <dbReference type="ARBA" id="ARBA00022679"/>
    </source>
</evidence>
<keyword evidence="9 13" id="KW-0472">Membrane</keyword>
<dbReference type="EMBL" id="JAIXNE010000001">
    <property type="protein sequence ID" value="MCA6073470.1"/>
    <property type="molecule type" value="Genomic_DNA"/>
</dbReference>
<dbReference type="PANTHER" id="PTHR21248:SF22">
    <property type="entry name" value="PHOSPHOLIPASE D"/>
    <property type="match status" value="1"/>
</dbReference>
<feature type="domain" description="PLD phosphodiesterase" evidence="14">
    <location>
        <begin position="213"/>
        <end position="240"/>
    </location>
</feature>
<dbReference type="EC" id="2.7.8.-" evidence="12"/>
<evidence type="ECO:0000256" key="6">
    <source>
        <dbReference type="ARBA" id="ARBA00022737"/>
    </source>
</evidence>
<keyword evidence="6" id="KW-0677">Repeat</keyword>
<dbReference type="PROSITE" id="PS50035">
    <property type="entry name" value="PLD"/>
    <property type="match status" value="2"/>
</dbReference>
<gene>
    <name evidence="15" type="primary">cls</name>
    <name evidence="15" type="ORF">LDX50_01245</name>
</gene>
<feature type="transmembrane region" description="Helical" evidence="13">
    <location>
        <begin position="31"/>
        <end position="51"/>
    </location>
</feature>
<dbReference type="InterPro" id="IPR027379">
    <property type="entry name" value="CLS_N"/>
</dbReference>
<keyword evidence="2" id="KW-1003">Cell membrane</keyword>
<reference evidence="15" key="1">
    <citation type="submission" date="2021-09" db="EMBL/GenBank/DDBJ databases">
        <title>Fulvivirga sp. isolated from coastal sediment.</title>
        <authorList>
            <person name="Yu H."/>
        </authorList>
    </citation>
    <scope>NUCLEOTIDE SEQUENCE</scope>
    <source>
        <strain evidence="15">1062</strain>
    </source>
</reference>
<feature type="transmembrane region" description="Helical" evidence="13">
    <location>
        <begin position="6"/>
        <end position="22"/>
    </location>
</feature>
<dbReference type="SMART" id="SM00155">
    <property type="entry name" value="PLDc"/>
    <property type="match status" value="2"/>
</dbReference>
<keyword evidence="3" id="KW-0444">Lipid biosynthesis</keyword>
<dbReference type="InterPro" id="IPR025202">
    <property type="entry name" value="PLD-like_dom"/>
</dbReference>
<dbReference type="PANTHER" id="PTHR21248">
    <property type="entry name" value="CARDIOLIPIN SYNTHASE"/>
    <property type="match status" value="1"/>
</dbReference>
<evidence type="ECO:0000256" key="7">
    <source>
        <dbReference type="ARBA" id="ARBA00022989"/>
    </source>
</evidence>
<name>A0A9X1HJY5_9BACT</name>
<keyword evidence="10" id="KW-0594">Phospholipid biosynthesis</keyword>
<evidence type="ECO:0000256" key="10">
    <source>
        <dbReference type="ARBA" id="ARBA00023209"/>
    </source>
</evidence>
<dbReference type="CDD" id="cd09112">
    <property type="entry name" value="PLDc_CLS_2"/>
    <property type="match status" value="1"/>
</dbReference>
<evidence type="ECO:0000256" key="11">
    <source>
        <dbReference type="ARBA" id="ARBA00023264"/>
    </source>
</evidence>
<accession>A0A9X1HJY5</accession>
<evidence type="ECO:0000313" key="16">
    <source>
        <dbReference type="Proteomes" id="UP001139409"/>
    </source>
</evidence>
<dbReference type="GO" id="GO:0008808">
    <property type="term" value="F:cardiolipin synthase activity"/>
    <property type="evidence" value="ECO:0007669"/>
    <property type="project" value="UniProtKB-UniRule"/>
</dbReference>
<dbReference type="GO" id="GO:0005886">
    <property type="term" value="C:plasma membrane"/>
    <property type="evidence" value="ECO:0007669"/>
    <property type="project" value="UniProtKB-SubCell"/>
</dbReference>
<keyword evidence="8" id="KW-0443">Lipid metabolism</keyword>
<keyword evidence="7 13" id="KW-1133">Transmembrane helix</keyword>
<comment type="subcellular location">
    <subcellularLocation>
        <location evidence="1">Cell membrane</location>
        <topology evidence="1">Multi-pass membrane protein</topology>
    </subcellularLocation>
</comment>
<keyword evidence="11" id="KW-1208">Phospholipid metabolism</keyword>
<evidence type="ECO:0000313" key="15">
    <source>
        <dbReference type="EMBL" id="MCA6073470.1"/>
    </source>
</evidence>
<comment type="caution">
    <text evidence="15">The sequence shown here is derived from an EMBL/GenBank/DDBJ whole genome shotgun (WGS) entry which is preliminary data.</text>
</comment>
<dbReference type="CDD" id="cd09110">
    <property type="entry name" value="PLDc_CLS_1"/>
    <property type="match status" value="1"/>
</dbReference>
<evidence type="ECO:0000259" key="14">
    <source>
        <dbReference type="PROSITE" id="PS50035"/>
    </source>
</evidence>